<sequence length="145" mass="16435">MISESRIKVRYAETDRMGIVYHANYLVWFEIARAEFLEKLGFPYVDMEKAGYMSPVVDVQLRYGTPLTYGDTAVVRTSVSKLTQSKTEYVYEVYKEGQEIGVDKPCCTGRTTHCLVDSSTFRPVSQKRAMPELYAAYTAALEAGE</sequence>
<evidence type="ECO:0000313" key="3">
    <source>
        <dbReference type="EMBL" id="RNL21294.1"/>
    </source>
</evidence>
<evidence type="ECO:0000256" key="2">
    <source>
        <dbReference type="ARBA" id="ARBA00022801"/>
    </source>
</evidence>
<dbReference type="CDD" id="cd00586">
    <property type="entry name" value="4HBT"/>
    <property type="match status" value="1"/>
</dbReference>
<dbReference type="RefSeq" id="WP_123197136.1">
    <property type="nucleotide sequence ID" value="NZ_QICB01000001.1"/>
</dbReference>
<dbReference type="EMBL" id="QICB01000001">
    <property type="protein sequence ID" value="RNL21294.1"/>
    <property type="molecule type" value="Genomic_DNA"/>
</dbReference>
<organism evidence="3 4">
    <name type="scientific">Slackia faecicanis</name>
    <dbReference type="NCBI Taxonomy" id="255723"/>
    <lineage>
        <taxon>Bacteria</taxon>
        <taxon>Bacillati</taxon>
        <taxon>Actinomycetota</taxon>
        <taxon>Coriobacteriia</taxon>
        <taxon>Eggerthellales</taxon>
        <taxon>Eggerthellaceae</taxon>
        <taxon>Slackia</taxon>
    </lineage>
</organism>
<reference evidence="4" key="1">
    <citation type="submission" date="2018-05" db="EMBL/GenBank/DDBJ databases">
        <title>Genome Sequencing of selected type strains of the family Eggerthellaceae.</title>
        <authorList>
            <person name="Danylec N."/>
            <person name="Stoll D.A."/>
            <person name="Doetsch A."/>
            <person name="Huch M."/>
        </authorList>
    </citation>
    <scope>NUCLEOTIDE SEQUENCE [LARGE SCALE GENOMIC DNA]</scope>
    <source>
        <strain evidence="4">DSM 17537</strain>
    </source>
</reference>
<gene>
    <name evidence="3" type="ORF">DMP07_00090</name>
</gene>
<dbReference type="InterPro" id="IPR006684">
    <property type="entry name" value="YbgC/YbaW"/>
</dbReference>
<proteinExistence type="inferred from homology"/>
<dbReference type="InterPro" id="IPR029069">
    <property type="entry name" value="HotDog_dom_sf"/>
</dbReference>
<dbReference type="OrthoDB" id="9799036at2"/>
<dbReference type="Proteomes" id="UP000267368">
    <property type="component" value="Unassembled WGS sequence"/>
</dbReference>
<dbReference type="AlphaFoldDB" id="A0A3N0AGS0"/>
<accession>A0A3N0AGS0</accession>
<keyword evidence="4" id="KW-1185">Reference proteome</keyword>
<dbReference type="NCBIfam" id="TIGR00051">
    <property type="entry name" value="YbgC/FadM family acyl-CoA thioesterase"/>
    <property type="match status" value="1"/>
</dbReference>
<protein>
    <submittedName>
        <fullName evidence="3">Acyl-CoA thioesterase</fullName>
    </submittedName>
</protein>
<dbReference type="GO" id="GO:0047617">
    <property type="term" value="F:fatty acyl-CoA hydrolase activity"/>
    <property type="evidence" value="ECO:0007669"/>
    <property type="project" value="TreeGrafter"/>
</dbReference>
<dbReference type="PIRSF" id="PIRSF003230">
    <property type="entry name" value="YbgC"/>
    <property type="match status" value="1"/>
</dbReference>
<evidence type="ECO:0000256" key="1">
    <source>
        <dbReference type="ARBA" id="ARBA00005953"/>
    </source>
</evidence>
<dbReference type="PANTHER" id="PTHR31793">
    <property type="entry name" value="4-HYDROXYBENZOYL-COA THIOESTERASE FAMILY MEMBER"/>
    <property type="match status" value="1"/>
</dbReference>
<dbReference type="InterPro" id="IPR050563">
    <property type="entry name" value="4-hydroxybenzoyl-CoA_TE"/>
</dbReference>
<dbReference type="Pfam" id="PF13279">
    <property type="entry name" value="4HBT_2"/>
    <property type="match status" value="1"/>
</dbReference>
<evidence type="ECO:0000313" key="4">
    <source>
        <dbReference type="Proteomes" id="UP000267368"/>
    </source>
</evidence>
<name>A0A3N0AGS0_9ACTN</name>
<dbReference type="PANTHER" id="PTHR31793:SF27">
    <property type="entry name" value="NOVEL THIOESTERASE SUPERFAMILY DOMAIN AND SAPOSIN A-TYPE DOMAIN CONTAINING PROTEIN (0610012H03RIK)"/>
    <property type="match status" value="1"/>
</dbReference>
<comment type="similarity">
    <text evidence="1">Belongs to the 4-hydroxybenzoyl-CoA thioesterase family.</text>
</comment>
<dbReference type="Gene3D" id="3.10.129.10">
    <property type="entry name" value="Hotdog Thioesterase"/>
    <property type="match status" value="1"/>
</dbReference>
<comment type="caution">
    <text evidence="3">The sequence shown here is derived from an EMBL/GenBank/DDBJ whole genome shotgun (WGS) entry which is preliminary data.</text>
</comment>
<keyword evidence="2" id="KW-0378">Hydrolase</keyword>
<dbReference type="SUPFAM" id="SSF54637">
    <property type="entry name" value="Thioesterase/thiol ester dehydrase-isomerase"/>
    <property type="match status" value="1"/>
</dbReference>